<dbReference type="Gene3D" id="1.10.3210.10">
    <property type="entry name" value="Hypothetical protein af1432"/>
    <property type="match status" value="1"/>
</dbReference>
<name>A0A857DMJ6_9FIRM</name>
<dbReference type="InterPro" id="IPR006674">
    <property type="entry name" value="HD_domain"/>
</dbReference>
<dbReference type="CDD" id="cd00077">
    <property type="entry name" value="HDc"/>
    <property type="match status" value="1"/>
</dbReference>
<organism evidence="2 3">
    <name type="scientific">Dehalobacter restrictus</name>
    <dbReference type="NCBI Taxonomy" id="55583"/>
    <lineage>
        <taxon>Bacteria</taxon>
        <taxon>Bacillati</taxon>
        <taxon>Bacillota</taxon>
        <taxon>Clostridia</taxon>
        <taxon>Eubacteriales</taxon>
        <taxon>Desulfitobacteriaceae</taxon>
        <taxon>Dehalobacter</taxon>
    </lineage>
</organism>
<sequence>MNDIGQVINAMIHYFMGDARRINHFIKVYGFAKTIGVLEGLDESTQEILEIAAVTHDIGIKNSEKKYNSASGSHQQVEGPPEARKLLEDLNFHPAVIGRICWLIAHHHTYDKIDELDHQILIEADFIVNAFEDDLSEIAIQNVSEKIFKTETGRRFLNKLYFSK</sequence>
<dbReference type="SUPFAM" id="SSF109604">
    <property type="entry name" value="HD-domain/PDEase-like"/>
    <property type="match status" value="1"/>
</dbReference>
<proteinExistence type="predicted"/>
<feature type="domain" description="HD" evidence="1">
    <location>
        <begin position="21"/>
        <end position="114"/>
    </location>
</feature>
<dbReference type="EMBL" id="CP046996">
    <property type="protein sequence ID" value="QHA01662.1"/>
    <property type="molecule type" value="Genomic_DNA"/>
</dbReference>
<dbReference type="AlphaFoldDB" id="A0A857DMJ6"/>
<evidence type="ECO:0000313" key="2">
    <source>
        <dbReference type="EMBL" id="QHA01662.1"/>
    </source>
</evidence>
<dbReference type="RefSeq" id="WP_019226921.1">
    <property type="nucleotide sequence ID" value="NZ_CP046996.1"/>
</dbReference>
<gene>
    <name evidence="2" type="ORF">GQ588_13930</name>
</gene>
<evidence type="ECO:0000259" key="1">
    <source>
        <dbReference type="Pfam" id="PF01966"/>
    </source>
</evidence>
<dbReference type="Pfam" id="PF01966">
    <property type="entry name" value="HD"/>
    <property type="match status" value="1"/>
</dbReference>
<protein>
    <submittedName>
        <fullName evidence="2">HD domain-containing protein</fullName>
    </submittedName>
</protein>
<dbReference type="InterPro" id="IPR003607">
    <property type="entry name" value="HD/PDEase_dom"/>
</dbReference>
<reference evidence="2 3" key="1">
    <citation type="submission" date="2019-12" db="EMBL/GenBank/DDBJ databases">
        <title>Sequence classification of anaerobic respiratory reductive dehalogenases: First we see many, then we see few.</title>
        <authorList>
            <person name="Molenda O."/>
            <person name="Puentes Jacome L.A."/>
            <person name="Cao X."/>
            <person name="Nesbo C.L."/>
            <person name="Tang S."/>
            <person name="Morson N."/>
            <person name="Patron J."/>
            <person name="Lomheim L."/>
            <person name="Wishart D.S."/>
            <person name="Edwards E.A."/>
        </authorList>
    </citation>
    <scope>NUCLEOTIDE SEQUENCE [LARGE SCALE GENOMIC DNA]</scope>
    <source>
        <strain evidence="2 3">12DCA</strain>
    </source>
</reference>
<evidence type="ECO:0000313" key="3">
    <source>
        <dbReference type="Proteomes" id="UP000430508"/>
    </source>
</evidence>
<dbReference type="Proteomes" id="UP000430508">
    <property type="component" value="Chromosome"/>
</dbReference>
<accession>A0A857DMJ6</accession>